<dbReference type="GO" id="GO:0016747">
    <property type="term" value="F:acyltransferase activity, transferring groups other than amino-acyl groups"/>
    <property type="evidence" value="ECO:0007669"/>
    <property type="project" value="InterPro"/>
</dbReference>
<comment type="caution">
    <text evidence="4">The sequence shown here is derived from an EMBL/GenBank/DDBJ whole genome shotgun (WGS) entry which is preliminary data.</text>
</comment>
<accession>A0A418MAI5</accession>
<dbReference type="Gene3D" id="3.40.630.30">
    <property type="match status" value="1"/>
</dbReference>
<dbReference type="RefSeq" id="WP_119667577.1">
    <property type="nucleotide sequence ID" value="NZ_QXED01000003.1"/>
</dbReference>
<evidence type="ECO:0000313" key="4">
    <source>
        <dbReference type="EMBL" id="RIV23359.1"/>
    </source>
</evidence>
<dbReference type="SUPFAM" id="SSF55729">
    <property type="entry name" value="Acyl-CoA N-acyltransferases (Nat)"/>
    <property type="match status" value="1"/>
</dbReference>
<gene>
    <name evidence="4" type="ORF">DYU11_10150</name>
</gene>
<dbReference type="AlphaFoldDB" id="A0A418MAI5"/>
<protein>
    <submittedName>
        <fullName evidence="4">GNAT family N-acetyltransferase</fullName>
    </submittedName>
</protein>
<keyword evidence="5" id="KW-1185">Reference proteome</keyword>
<dbReference type="PANTHER" id="PTHR43877">
    <property type="entry name" value="AMINOALKYLPHOSPHONATE N-ACETYLTRANSFERASE-RELATED-RELATED"/>
    <property type="match status" value="1"/>
</dbReference>
<evidence type="ECO:0000259" key="3">
    <source>
        <dbReference type="PROSITE" id="PS51186"/>
    </source>
</evidence>
<sequence length="167" mass="19155">MPTKLRTATPDDIPAIIDLQSKIWEPTYRPILSQEQIAFMFAQMYSLDALTRQMTEQGHEFILAETPARQLLGFASFSIHDAGAHTFKLHKIYVLPETQGTGLGRQLLTAVEDRCRRQGGRELLLNVNRHNKARTFYEKQGFEVRSEEDIPIGPYWMNDYVMGKLLG</sequence>
<keyword evidence="1 4" id="KW-0808">Transferase</keyword>
<dbReference type="Pfam" id="PF13673">
    <property type="entry name" value="Acetyltransf_10"/>
    <property type="match status" value="1"/>
</dbReference>
<dbReference type="InterPro" id="IPR000182">
    <property type="entry name" value="GNAT_dom"/>
</dbReference>
<feature type="domain" description="N-acetyltransferase" evidence="3">
    <location>
        <begin position="3"/>
        <end position="167"/>
    </location>
</feature>
<dbReference type="EMBL" id="QXED01000003">
    <property type="protein sequence ID" value="RIV23359.1"/>
    <property type="molecule type" value="Genomic_DNA"/>
</dbReference>
<dbReference type="Proteomes" id="UP000283523">
    <property type="component" value="Unassembled WGS sequence"/>
</dbReference>
<proteinExistence type="predicted"/>
<keyword evidence="2" id="KW-0012">Acyltransferase</keyword>
<name>A0A418MAI5_9BACT</name>
<evidence type="ECO:0000256" key="1">
    <source>
        <dbReference type="ARBA" id="ARBA00022679"/>
    </source>
</evidence>
<organism evidence="4 5">
    <name type="scientific">Fibrisoma montanum</name>
    <dbReference type="NCBI Taxonomy" id="2305895"/>
    <lineage>
        <taxon>Bacteria</taxon>
        <taxon>Pseudomonadati</taxon>
        <taxon>Bacteroidota</taxon>
        <taxon>Cytophagia</taxon>
        <taxon>Cytophagales</taxon>
        <taxon>Spirosomataceae</taxon>
        <taxon>Fibrisoma</taxon>
    </lineage>
</organism>
<dbReference type="InterPro" id="IPR050832">
    <property type="entry name" value="Bact_Acetyltransf"/>
</dbReference>
<dbReference type="CDD" id="cd04301">
    <property type="entry name" value="NAT_SF"/>
    <property type="match status" value="1"/>
</dbReference>
<reference evidence="4 5" key="1">
    <citation type="submission" date="2018-08" db="EMBL/GenBank/DDBJ databases">
        <title>Fibrisoma montanum sp. nov., isolated from Danxia mountain soil.</title>
        <authorList>
            <person name="Huang Y."/>
        </authorList>
    </citation>
    <scope>NUCLEOTIDE SEQUENCE [LARGE SCALE GENOMIC DNA]</scope>
    <source>
        <strain evidence="4 5">HYT19</strain>
    </source>
</reference>
<dbReference type="OrthoDB" id="9800604at2"/>
<evidence type="ECO:0000256" key="2">
    <source>
        <dbReference type="ARBA" id="ARBA00023315"/>
    </source>
</evidence>
<evidence type="ECO:0000313" key="5">
    <source>
        <dbReference type="Proteomes" id="UP000283523"/>
    </source>
</evidence>
<dbReference type="PROSITE" id="PS51186">
    <property type="entry name" value="GNAT"/>
    <property type="match status" value="1"/>
</dbReference>
<dbReference type="InterPro" id="IPR016181">
    <property type="entry name" value="Acyl_CoA_acyltransferase"/>
</dbReference>